<evidence type="ECO:0000313" key="13">
    <source>
        <dbReference type="Proteomes" id="UP000015347"/>
    </source>
</evidence>
<dbReference type="GO" id="GO:0000287">
    <property type="term" value="F:magnesium ion binding"/>
    <property type="evidence" value="ECO:0007669"/>
    <property type="project" value="TreeGrafter"/>
</dbReference>
<dbReference type="CDD" id="cd12833">
    <property type="entry name" value="ZntB-like_1"/>
    <property type="match status" value="1"/>
</dbReference>
<dbReference type="Gene3D" id="3.30.460.20">
    <property type="entry name" value="CorA soluble domain-like"/>
    <property type="match status" value="1"/>
</dbReference>
<keyword evidence="13" id="KW-1185">Reference proteome</keyword>
<evidence type="ECO:0000256" key="6">
    <source>
        <dbReference type="ARBA" id="ARBA00022692"/>
    </source>
</evidence>
<dbReference type="eggNOG" id="COG0598">
    <property type="taxonomic scope" value="Bacteria"/>
</dbReference>
<dbReference type="GO" id="GO:0015095">
    <property type="term" value="F:magnesium ion transmembrane transporter activity"/>
    <property type="evidence" value="ECO:0007669"/>
    <property type="project" value="TreeGrafter"/>
</dbReference>
<dbReference type="AlphaFoldDB" id="S9QR81"/>
<proteinExistence type="inferred from homology"/>
<keyword evidence="3" id="KW-0813">Transport</keyword>
<dbReference type="HOGENOM" id="CLU_007127_2_0_5"/>
<name>S9QR81_9RHOB</name>
<dbReference type="Gene3D" id="1.20.58.340">
    <property type="entry name" value="Magnesium transport protein CorA, transmembrane region"/>
    <property type="match status" value="2"/>
</dbReference>
<comment type="subcellular location">
    <subcellularLocation>
        <location evidence="1">Cell membrane</location>
        <topology evidence="1">Multi-pass membrane protein</topology>
    </subcellularLocation>
</comment>
<dbReference type="Pfam" id="PF01544">
    <property type="entry name" value="CorA"/>
    <property type="match status" value="1"/>
</dbReference>
<evidence type="ECO:0000256" key="5">
    <source>
        <dbReference type="ARBA" id="ARBA00022519"/>
    </source>
</evidence>
<dbReference type="GO" id="GO:0015087">
    <property type="term" value="F:cobalt ion transmembrane transporter activity"/>
    <property type="evidence" value="ECO:0007669"/>
    <property type="project" value="TreeGrafter"/>
</dbReference>
<evidence type="ECO:0000256" key="11">
    <source>
        <dbReference type="SAM" id="Phobius"/>
    </source>
</evidence>
<evidence type="ECO:0000256" key="8">
    <source>
        <dbReference type="ARBA" id="ARBA00022989"/>
    </source>
</evidence>
<dbReference type="PANTHER" id="PTHR46494">
    <property type="entry name" value="CORA FAMILY METAL ION TRANSPORTER (EUROFUNG)"/>
    <property type="match status" value="1"/>
</dbReference>
<dbReference type="PANTHER" id="PTHR46494:SF3">
    <property type="entry name" value="ZINC TRANSPORT PROTEIN ZNTB"/>
    <property type="match status" value="1"/>
</dbReference>
<evidence type="ECO:0000256" key="3">
    <source>
        <dbReference type="ARBA" id="ARBA00022448"/>
    </source>
</evidence>
<sequence length="335" mass="36504">MVMEHGGTERRARAGTITKVFDGAGGARDVGAESFAAFRAAPGSQAFAWLHLMRDHPDAAERLAEIGLDEFVVGALTAEETRPRCSVHGDGVLLNLRGVNPHPAAEPGDMISIRLWVEAQRIVGVSVRAQSALEDMLAAMDRGHAPRSPGEFVANLALRLADRAEPEVTDLTDMIDDIEETLLAEEDAAPRAELAQARRVAILLRRYLVPQKDALLALELEELSWLGERDRAHLREAADRVVRLGEELDAIRDRAQIVHEQLIDQRAESLNRRMLLLTVVAAIFLPLSLLTGLLGMNVGGIPGAQDPRGFVAVCVLLVALGCAVFLVFRKTGMFR</sequence>
<organism evidence="12 13">
    <name type="scientific">Salipiger mucosus DSM 16094</name>
    <dbReference type="NCBI Taxonomy" id="1123237"/>
    <lineage>
        <taxon>Bacteria</taxon>
        <taxon>Pseudomonadati</taxon>
        <taxon>Pseudomonadota</taxon>
        <taxon>Alphaproteobacteria</taxon>
        <taxon>Rhodobacterales</taxon>
        <taxon>Roseobacteraceae</taxon>
        <taxon>Salipiger</taxon>
    </lineage>
</organism>
<keyword evidence="5" id="KW-0997">Cell inner membrane</keyword>
<dbReference type="SUPFAM" id="SSF143865">
    <property type="entry name" value="CorA soluble domain-like"/>
    <property type="match status" value="1"/>
</dbReference>
<evidence type="ECO:0000313" key="12">
    <source>
        <dbReference type="EMBL" id="EPX82147.1"/>
    </source>
</evidence>
<keyword evidence="9" id="KW-0406">Ion transport</keyword>
<keyword evidence="8 11" id="KW-1133">Transmembrane helix</keyword>
<dbReference type="InterPro" id="IPR045861">
    <property type="entry name" value="CorA_cytoplasmic_dom"/>
</dbReference>
<evidence type="ECO:0000256" key="4">
    <source>
        <dbReference type="ARBA" id="ARBA00022475"/>
    </source>
</evidence>
<feature type="transmembrane region" description="Helical" evidence="11">
    <location>
        <begin position="310"/>
        <end position="328"/>
    </location>
</feature>
<comment type="similarity">
    <text evidence="2">Belongs to the CorA metal ion transporter (MIT) (TC 1.A.35) family.</text>
</comment>
<gene>
    <name evidence="12" type="ORF">Salmuc_02516</name>
</gene>
<dbReference type="STRING" id="1123237.Salmuc_02516"/>
<protein>
    <submittedName>
        <fullName evidence="12">Magnesium and cobalt transport protein CorA</fullName>
    </submittedName>
</protein>
<dbReference type="InterPro" id="IPR002523">
    <property type="entry name" value="MgTranspt_CorA/ZnTranspt_ZntB"/>
</dbReference>
<keyword evidence="4" id="KW-1003">Cell membrane</keyword>
<evidence type="ECO:0000256" key="2">
    <source>
        <dbReference type="ARBA" id="ARBA00009765"/>
    </source>
</evidence>
<dbReference type="RefSeq" id="WP_020042972.1">
    <property type="nucleotide sequence ID" value="NZ_KE557276.1"/>
</dbReference>
<reference evidence="13" key="1">
    <citation type="journal article" date="2014" name="Stand. Genomic Sci.">
        <title>Genome sequence of the exopolysaccharide-producing Salipiger mucosus type strain (DSM 16094(T)), a moderately halophilic member of the Roseobacter clade.</title>
        <authorList>
            <person name="Riedel T."/>
            <person name="Spring S."/>
            <person name="Fiebig A."/>
            <person name="Petersen J."/>
            <person name="Kyrpides N.C."/>
            <person name="Goker M."/>
            <person name="Klenk H.P."/>
        </authorList>
    </citation>
    <scope>NUCLEOTIDE SEQUENCE [LARGE SCALE GENOMIC DNA]</scope>
    <source>
        <strain evidence="13">DSM 16094</strain>
    </source>
</reference>
<evidence type="ECO:0000256" key="7">
    <source>
        <dbReference type="ARBA" id="ARBA00022833"/>
    </source>
</evidence>
<keyword evidence="7" id="KW-0862">Zinc</keyword>
<comment type="caution">
    <text evidence="12">The sequence shown here is derived from an EMBL/GenBank/DDBJ whole genome shotgun (WGS) entry which is preliminary data.</text>
</comment>
<dbReference type="GO" id="GO:0005886">
    <property type="term" value="C:plasma membrane"/>
    <property type="evidence" value="ECO:0007669"/>
    <property type="project" value="UniProtKB-SubCell"/>
</dbReference>
<dbReference type="GO" id="GO:0050897">
    <property type="term" value="F:cobalt ion binding"/>
    <property type="evidence" value="ECO:0007669"/>
    <property type="project" value="TreeGrafter"/>
</dbReference>
<evidence type="ECO:0000256" key="9">
    <source>
        <dbReference type="ARBA" id="ARBA00023065"/>
    </source>
</evidence>
<evidence type="ECO:0000256" key="1">
    <source>
        <dbReference type="ARBA" id="ARBA00004651"/>
    </source>
</evidence>
<dbReference type="SUPFAM" id="SSF144083">
    <property type="entry name" value="Magnesium transport protein CorA, transmembrane region"/>
    <property type="match status" value="1"/>
</dbReference>
<dbReference type="Proteomes" id="UP000015347">
    <property type="component" value="Unassembled WGS sequence"/>
</dbReference>
<evidence type="ECO:0000256" key="10">
    <source>
        <dbReference type="ARBA" id="ARBA00023136"/>
    </source>
</evidence>
<keyword evidence="10 11" id="KW-0472">Membrane</keyword>
<dbReference type="InterPro" id="IPR045863">
    <property type="entry name" value="CorA_TM1_TM2"/>
</dbReference>
<dbReference type="EMBL" id="APVH01000027">
    <property type="protein sequence ID" value="EPX82147.1"/>
    <property type="molecule type" value="Genomic_DNA"/>
</dbReference>
<accession>S9QR81</accession>
<keyword evidence="6 11" id="KW-0812">Transmembrane</keyword>
<feature type="transmembrane region" description="Helical" evidence="11">
    <location>
        <begin position="275"/>
        <end position="298"/>
    </location>
</feature>